<organism evidence="7 8">
    <name type="scientific">Mesobacillus jeotgali</name>
    <dbReference type="NCBI Taxonomy" id="129985"/>
    <lineage>
        <taxon>Bacteria</taxon>
        <taxon>Bacillati</taxon>
        <taxon>Bacillota</taxon>
        <taxon>Bacilli</taxon>
        <taxon>Bacillales</taxon>
        <taxon>Bacillaceae</taxon>
        <taxon>Mesobacillus</taxon>
    </lineage>
</organism>
<evidence type="ECO:0000256" key="4">
    <source>
        <dbReference type="ARBA" id="ARBA00023157"/>
    </source>
</evidence>
<dbReference type="PROSITE" id="PS51352">
    <property type="entry name" value="THIOREDOXIN_2"/>
    <property type="match status" value="1"/>
</dbReference>
<dbReference type="InterPro" id="IPR036249">
    <property type="entry name" value="Thioredoxin-like_sf"/>
</dbReference>
<keyword evidence="5" id="KW-0676">Redox-active center</keyword>
<dbReference type="EMBL" id="CP134494">
    <property type="protein sequence ID" value="WNF22593.1"/>
    <property type="molecule type" value="Genomic_DNA"/>
</dbReference>
<feature type="domain" description="Thioredoxin" evidence="6">
    <location>
        <begin position="30"/>
        <end position="223"/>
    </location>
</feature>
<proteinExistence type="inferred from homology"/>
<evidence type="ECO:0000313" key="7">
    <source>
        <dbReference type="EMBL" id="WNF22593.1"/>
    </source>
</evidence>
<evidence type="ECO:0000313" key="8">
    <source>
        <dbReference type="Proteomes" id="UP001303324"/>
    </source>
</evidence>
<evidence type="ECO:0000256" key="1">
    <source>
        <dbReference type="ARBA" id="ARBA00005791"/>
    </source>
</evidence>
<keyword evidence="4" id="KW-1015">Disulfide bond</keyword>
<sequence length="226" mass="25260">MVPKNNSFFKMAVIITLVVVVALAALVMINSKSETNPDTTRDKLPPIEGQPTLGVADAPVTVVEFGDYKCPACKAWGEQFFPTLIKDYIDQGKVKFVYINVLFHGEESKVGSAAAEAVYKQSPEGYWQFHKQLFSEQPGADHDSNWLTEEKALEVASTVPGIDLAVLEKDMRSQEIKDELDKDTALVEEFKVEKTPTIMVNDTILEDPFDYELIISLIEEGLKEKQ</sequence>
<evidence type="ECO:0000256" key="2">
    <source>
        <dbReference type="ARBA" id="ARBA00022729"/>
    </source>
</evidence>
<evidence type="ECO:0000256" key="5">
    <source>
        <dbReference type="ARBA" id="ARBA00023284"/>
    </source>
</evidence>
<evidence type="ECO:0000259" key="6">
    <source>
        <dbReference type="PROSITE" id="PS51352"/>
    </source>
</evidence>
<keyword evidence="2" id="KW-0732">Signal</keyword>
<name>A0ABY9VG63_9BACI</name>
<dbReference type="InterPro" id="IPR013766">
    <property type="entry name" value="Thioredoxin_domain"/>
</dbReference>
<dbReference type="Proteomes" id="UP001303324">
    <property type="component" value="Chromosome"/>
</dbReference>
<dbReference type="PANTHER" id="PTHR13887">
    <property type="entry name" value="GLUTATHIONE S-TRANSFERASE KAPPA"/>
    <property type="match status" value="1"/>
</dbReference>
<keyword evidence="8" id="KW-1185">Reference proteome</keyword>
<keyword evidence="3" id="KW-0560">Oxidoreductase</keyword>
<dbReference type="Pfam" id="PF13462">
    <property type="entry name" value="Thioredoxin_4"/>
    <property type="match status" value="1"/>
</dbReference>
<dbReference type="PANTHER" id="PTHR13887:SF14">
    <property type="entry name" value="DISULFIDE BOND FORMATION PROTEIN D"/>
    <property type="match status" value="1"/>
</dbReference>
<dbReference type="SUPFAM" id="SSF52833">
    <property type="entry name" value="Thioredoxin-like"/>
    <property type="match status" value="1"/>
</dbReference>
<gene>
    <name evidence="7" type="ORF">RH061_20955</name>
</gene>
<evidence type="ECO:0000256" key="3">
    <source>
        <dbReference type="ARBA" id="ARBA00023002"/>
    </source>
</evidence>
<protein>
    <submittedName>
        <fullName evidence="7">Thioredoxin domain-containing protein</fullName>
    </submittedName>
</protein>
<reference evidence="7 8" key="1">
    <citation type="submission" date="2023-09" db="EMBL/GenBank/DDBJ databases">
        <title>Microbial mechanism of fulvic acid promoting antimony reduction mineralization in rice fields.</title>
        <authorList>
            <person name="Chen G."/>
            <person name="Lan J."/>
        </authorList>
    </citation>
    <scope>NUCLEOTIDE SEQUENCE [LARGE SCALE GENOMIC DNA]</scope>
    <source>
        <strain evidence="7 8">PS1</strain>
    </source>
</reference>
<comment type="similarity">
    <text evidence="1">Belongs to the thioredoxin family. DsbA subfamily.</text>
</comment>
<dbReference type="Gene3D" id="3.40.30.10">
    <property type="entry name" value="Glutaredoxin"/>
    <property type="match status" value="1"/>
</dbReference>
<accession>A0ABY9VG63</accession>
<dbReference type="InterPro" id="IPR012336">
    <property type="entry name" value="Thioredoxin-like_fold"/>
</dbReference>
<dbReference type="RefSeq" id="WP_311072704.1">
    <property type="nucleotide sequence ID" value="NZ_CP134494.1"/>
</dbReference>